<dbReference type="Pfam" id="PF07254">
    <property type="entry name" value="Cpta_toxin"/>
    <property type="match status" value="1"/>
</dbReference>
<evidence type="ECO:0000313" key="4">
    <source>
        <dbReference type="Proteomes" id="UP001597264"/>
    </source>
</evidence>
<keyword evidence="2" id="KW-0472">Membrane</keyword>
<accession>A0ABW3U5Y8</accession>
<name>A0ABW3U5Y8_9GAMM</name>
<comment type="caution">
    <text evidence="3">The sequence shown here is derived from an EMBL/GenBank/DDBJ whole genome shotgun (WGS) entry which is preliminary data.</text>
</comment>
<feature type="transmembrane region" description="Helical" evidence="2">
    <location>
        <begin position="34"/>
        <end position="53"/>
    </location>
</feature>
<sequence length="158" mass="17766">MTTPACRNNPSHQNAPRAHPERSARLSCNLAPSLLLRGLLALAALQSITFLALAGLPPGVFVLLLVAATVVVIAEYRRLNAISGRLTTRERRWFWRQGGLQREFQFRGELVLWRWLIVINGRDLDGRRVQLVLARDSVSGDDWRRLQAALRYSRAGAT</sequence>
<dbReference type="InterPro" id="IPR009883">
    <property type="entry name" value="YgfX"/>
</dbReference>
<gene>
    <name evidence="3" type="ORF">ACFQ2X_06630</name>
</gene>
<feature type="region of interest" description="Disordered" evidence="1">
    <location>
        <begin position="1"/>
        <end position="20"/>
    </location>
</feature>
<keyword evidence="4" id="KW-1185">Reference proteome</keyword>
<dbReference type="RefSeq" id="WP_230438371.1">
    <property type="nucleotide sequence ID" value="NZ_CP087715.1"/>
</dbReference>
<reference evidence="4" key="1">
    <citation type="journal article" date="2019" name="Int. J. Syst. Evol. Microbiol.">
        <title>The Global Catalogue of Microorganisms (GCM) 10K type strain sequencing project: providing services to taxonomists for standard genome sequencing and annotation.</title>
        <authorList>
            <consortium name="The Broad Institute Genomics Platform"/>
            <consortium name="The Broad Institute Genome Sequencing Center for Infectious Disease"/>
            <person name="Wu L."/>
            <person name="Ma J."/>
        </authorList>
    </citation>
    <scope>NUCLEOTIDE SEQUENCE [LARGE SCALE GENOMIC DNA]</scope>
    <source>
        <strain evidence="4">CCUG 54356</strain>
    </source>
</reference>
<evidence type="ECO:0000313" key="3">
    <source>
        <dbReference type="EMBL" id="MFD1216267.1"/>
    </source>
</evidence>
<evidence type="ECO:0000256" key="2">
    <source>
        <dbReference type="SAM" id="Phobius"/>
    </source>
</evidence>
<protein>
    <submittedName>
        <fullName evidence="3">Protein YgfX</fullName>
    </submittedName>
</protein>
<evidence type="ECO:0000256" key="1">
    <source>
        <dbReference type="SAM" id="MobiDB-lite"/>
    </source>
</evidence>
<keyword evidence="2" id="KW-0812">Transmembrane</keyword>
<dbReference type="Proteomes" id="UP001597264">
    <property type="component" value="Unassembled WGS sequence"/>
</dbReference>
<keyword evidence="2" id="KW-1133">Transmembrane helix</keyword>
<dbReference type="EMBL" id="JBHTLR010000007">
    <property type="protein sequence ID" value="MFD1216267.1"/>
    <property type="molecule type" value="Genomic_DNA"/>
</dbReference>
<feature type="compositionally biased region" description="Polar residues" evidence="1">
    <location>
        <begin position="1"/>
        <end position="14"/>
    </location>
</feature>
<proteinExistence type="predicted"/>
<organism evidence="3 4">
    <name type="scientific">Microbulbifer celer</name>
    <dbReference type="NCBI Taxonomy" id="435905"/>
    <lineage>
        <taxon>Bacteria</taxon>
        <taxon>Pseudomonadati</taxon>
        <taxon>Pseudomonadota</taxon>
        <taxon>Gammaproteobacteria</taxon>
        <taxon>Cellvibrionales</taxon>
        <taxon>Microbulbiferaceae</taxon>
        <taxon>Microbulbifer</taxon>
    </lineage>
</organism>
<feature type="transmembrane region" description="Helical" evidence="2">
    <location>
        <begin position="59"/>
        <end position="76"/>
    </location>
</feature>